<dbReference type="AlphaFoldDB" id="A0A6A6TKP9"/>
<dbReference type="Gene3D" id="3.40.30.10">
    <property type="entry name" value="Glutaredoxin"/>
    <property type="match status" value="1"/>
</dbReference>
<feature type="domain" description="GST N-terminal" evidence="1">
    <location>
        <begin position="6"/>
        <end position="76"/>
    </location>
</feature>
<protein>
    <recommendedName>
        <fullName evidence="1">GST N-terminal domain-containing protein</fullName>
    </recommendedName>
</protein>
<dbReference type="Pfam" id="PF02798">
    <property type="entry name" value="GST_N"/>
    <property type="match status" value="1"/>
</dbReference>
<dbReference type="InterPro" id="IPR004045">
    <property type="entry name" value="Glutathione_S-Trfase_N"/>
</dbReference>
<evidence type="ECO:0000259" key="1">
    <source>
        <dbReference type="Pfam" id="PF02798"/>
    </source>
</evidence>
<proteinExistence type="predicted"/>
<keyword evidence="3" id="KW-1185">Reference proteome</keyword>
<sequence>MTSTPSLTLWYSPQACPIVPQILLVEAGPDFHLLLAEVDIAKDERFTEELKAPNPKKRVPVLKLNEDIITEVPAIATAISSLAPDRSFMGETTLDIIRIYE</sequence>
<evidence type="ECO:0000313" key="3">
    <source>
        <dbReference type="Proteomes" id="UP000799324"/>
    </source>
</evidence>
<dbReference type="InterPro" id="IPR036249">
    <property type="entry name" value="Thioredoxin-like_sf"/>
</dbReference>
<reference evidence="2" key="1">
    <citation type="journal article" date="2020" name="Stud. Mycol.">
        <title>101 Dothideomycetes genomes: a test case for predicting lifestyles and emergence of pathogens.</title>
        <authorList>
            <person name="Haridas S."/>
            <person name="Albert R."/>
            <person name="Binder M."/>
            <person name="Bloem J."/>
            <person name="Labutti K."/>
            <person name="Salamov A."/>
            <person name="Andreopoulos B."/>
            <person name="Baker S."/>
            <person name="Barry K."/>
            <person name="Bills G."/>
            <person name="Bluhm B."/>
            <person name="Cannon C."/>
            <person name="Castanera R."/>
            <person name="Culley D."/>
            <person name="Daum C."/>
            <person name="Ezra D."/>
            <person name="Gonzalez J."/>
            <person name="Henrissat B."/>
            <person name="Kuo A."/>
            <person name="Liang C."/>
            <person name="Lipzen A."/>
            <person name="Lutzoni F."/>
            <person name="Magnuson J."/>
            <person name="Mondo S."/>
            <person name="Nolan M."/>
            <person name="Ohm R."/>
            <person name="Pangilinan J."/>
            <person name="Park H.-J."/>
            <person name="Ramirez L."/>
            <person name="Alfaro M."/>
            <person name="Sun H."/>
            <person name="Tritt A."/>
            <person name="Yoshinaga Y."/>
            <person name="Zwiers L.-H."/>
            <person name="Turgeon B."/>
            <person name="Goodwin S."/>
            <person name="Spatafora J."/>
            <person name="Crous P."/>
            <person name="Grigoriev I."/>
        </authorList>
    </citation>
    <scope>NUCLEOTIDE SEQUENCE</scope>
    <source>
        <strain evidence="2">CBS 122681</strain>
    </source>
</reference>
<dbReference type="Proteomes" id="UP000799324">
    <property type="component" value="Unassembled WGS sequence"/>
</dbReference>
<dbReference type="OrthoDB" id="2309723at2759"/>
<name>A0A6A6TKP9_9PLEO</name>
<organism evidence="2 3">
    <name type="scientific">Lophiostoma macrostomum CBS 122681</name>
    <dbReference type="NCBI Taxonomy" id="1314788"/>
    <lineage>
        <taxon>Eukaryota</taxon>
        <taxon>Fungi</taxon>
        <taxon>Dikarya</taxon>
        <taxon>Ascomycota</taxon>
        <taxon>Pezizomycotina</taxon>
        <taxon>Dothideomycetes</taxon>
        <taxon>Pleosporomycetidae</taxon>
        <taxon>Pleosporales</taxon>
        <taxon>Lophiostomataceae</taxon>
        <taxon>Lophiostoma</taxon>
    </lineage>
</organism>
<dbReference type="SUPFAM" id="SSF52833">
    <property type="entry name" value="Thioredoxin-like"/>
    <property type="match status" value="1"/>
</dbReference>
<gene>
    <name evidence="2" type="ORF">K491DRAFT_675506</name>
</gene>
<evidence type="ECO:0000313" key="2">
    <source>
        <dbReference type="EMBL" id="KAF2659523.1"/>
    </source>
</evidence>
<dbReference type="EMBL" id="MU004306">
    <property type="protein sequence ID" value="KAF2659523.1"/>
    <property type="molecule type" value="Genomic_DNA"/>
</dbReference>
<accession>A0A6A6TKP9</accession>